<comment type="caution">
    <text evidence="1">The sequence shown here is derived from an EMBL/GenBank/DDBJ whole genome shotgun (WGS) entry which is preliminary data.</text>
</comment>
<dbReference type="EMBL" id="VSSQ01067950">
    <property type="protein sequence ID" value="MPN20248.1"/>
    <property type="molecule type" value="Genomic_DNA"/>
</dbReference>
<dbReference type="AlphaFoldDB" id="A0A645G096"/>
<organism evidence="1">
    <name type="scientific">bioreactor metagenome</name>
    <dbReference type="NCBI Taxonomy" id="1076179"/>
    <lineage>
        <taxon>unclassified sequences</taxon>
        <taxon>metagenomes</taxon>
        <taxon>ecological metagenomes</taxon>
    </lineage>
</organism>
<name>A0A645G096_9ZZZZ</name>
<accession>A0A645G096</accession>
<reference evidence="1" key="1">
    <citation type="submission" date="2019-08" db="EMBL/GenBank/DDBJ databases">
        <authorList>
            <person name="Kucharzyk K."/>
            <person name="Murdoch R.W."/>
            <person name="Higgins S."/>
            <person name="Loffler F."/>
        </authorList>
    </citation>
    <scope>NUCLEOTIDE SEQUENCE</scope>
</reference>
<protein>
    <submittedName>
        <fullName evidence="1">Uncharacterized protein</fullName>
    </submittedName>
</protein>
<gene>
    <name evidence="1" type="ORF">SDC9_167626</name>
</gene>
<proteinExistence type="predicted"/>
<sequence length="153" mass="17336">MPAGLRRAAVLVMFAGEPEIADRDRTHAGLRRAVAIREGVELLHIAQWMVRLALHPGAQAGLQRTVLGRKRPRWQRATVLRGKHARLAFGDREQHRHQIGLNQMLSGDVHRWMVAVSKWMKAMRNEFIRCFGTPHPRRLTASAADCRCAPASR</sequence>
<evidence type="ECO:0000313" key="1">
    <source>
        <dbReference type="EMBL" id="MPN20248.1"/>
    </source>
</evidence>